<dbReference type="EMBL" id="LBDA02000007">
    <property type="protein sequence ID" value="OIK28789.1"/>
    <property type="molecule type" value="Genomic_DNA"/>
</dbReference>
<dbReference type="Gene3D" id="3.30.370.10">
    <property type="entry name" value="Barstar-like"/>
    <property type="match status" value="1"/>
</dbReference>
<dbReference type="InterPro" id="IPR035905">
    <property type="entry name" value="Barstar-like_sf"/>
</dbReference>
<gene>
    <name evidence="3" type="ORF">VT52_004050</name>
</gene>
<dbReference type="RefSeq" id="WP_046423726.1">
    <property type="nucleotide sequence ID" value="NZ_LBDA02000007.1"/>
</dbReference>
<keyword evidence="4" id="KW-1185">Reference proteome</keyword>
<protein>
    <recommendedName>
        <fullName evidence="2">Barstar (barnase inhibitor) domain-containing protein</fullName>
    </recommendedName>
</protein>
<dbReference type="AlphaFoldDB" id="A0A1J4Q6J2"/>
<evidence type="ECO:0000313" key="4">
    <source>
        <dbReference type="Proteomes" id="UP000034838"/>
    </source>
</evidence>
<dbReference type="InterPro" id="IPR000468">
    <property type="entry name" value="Barstar"/>
</dbReference>
<comment type="similarity">
    <text evidence="1">Belongs to the barstar family.</text>
</comment>
<dbReference type="CDD" id="cd05141">
    <property type="entry name" value="Barstar_evA4336-like"/>
    <property type="match status" value="1"/>
</dbReference>
<name>A0A1J4Q6J2_9ACTN</name>
<organism evidence="3 4">
    <name type="scientific">Streptomyces malaysiense</name>
    <dbReference type="NCBI Taxonomy" id="1428626"/>
    <lineage>
        <taxon>Bacteria</taxon>
        <taxon>Bacillati</taxon>
        <taxon>Actinomycetota</taxon>
        <taxon>Actinomycetes</taxon>
        <taxon>Kitasatosporales</taxon>
        <taxon>Streptomycetaceae</taxon>
        <taxon>Streptomyces</taxon>
    </lineage>
</organism>
<dbReference type="Proteomes" id="UP000034838">
    <property type="component" value="Unassembled WGS sequence"/>
</dbReference>
<proteinExistence type="inferred from homology"/>
<feature type="domain" description="Barstar (barnase inhibitor)" evidence="2">
    <location>
        <begin position="9"/>
        <end position="95"/>
    </location>
</feature>
<comment type="caution">
    <text evidence="3">The sequence shown here is derived from an EMBL/GenBank/DDBJ whole genome shotgun (WGS) entry which is preliminary data.</text>
</comment>
<sequence length="106" mass="11720">MTENLTDRRVVALDLTGVTDKSGLMDAVARALRLPDWFGRNWDALLDSLCDPSVWPPEAGGRGLLLVVTGWEAYARTRPDEWRVAREVFTEATERPAPLTVALALA</sequence>
<dbReference type="Pfam" id="PF01337">
    <property type="entry name" value="Barstar"/>
    <property type="match status" value="1"/>
</dbReference>
<dbReference type="OrthoDB" id="5184890at2"/>
<evidence type="ECO:0000313" key="3">
    <source>
        <dbReference type="EMBL" id="OIK28789.1"/>
    </source>
</evidence>
<reference evidence="3" key="1">
    <citation type="submission" date="2016-10" db="EMBL/GenBank/DDBJ databases">
        <title>Genome sequence of Streptomyces malaysiense MUSC 136.</title>
        <authorList>
            <person name="Lee L.-H."/>
            <person name="Ser H.-L."/>
        </authorList>
    </citation>
    <scope>NUCLEOTIDE SEQUENCE [LARGE SCALE GENOMIC DNA]</scope>
    <source>
        <strain evidence="3">MUSC 136</strain>
    </source>
</reference>
<accession>A0A1J4Q6J2</accession>
<evidence type="ECO:0000259" key="2">
    <source>
        <dbReference type="Pfam" id="PF01337"/>
    </source>
</evidence>
<dbReference type="SUPFAM" id="SSF52038">
    <property type="entry name" value="Barstar-related"/>
    <property type="match status" value="1"/>
</dbReference>
<evidence type="ECO:0000256" key="1">
    <source>
        <dbReference type="ARBA" id="ARBA00006845"/>
    </source>
</evidence>